<evidence type="ECO:0000313" key="2">
    <source>
        <dbReference type="Proteomes" id="UP001470230"/>
    </source>
</evidence>
<dbReference type="EMBL" id="JAPFFF010000009">
    <property type="protein sequence ID" value="KAK8883331.1"/>
    <property type="molecule type" value="Genomic_DNA"/>
</dbReference>
<proteinExistence type="predicted"/>
<protein>
    <recommendedName>
        <fullName evidence="3">Initiator binding domain-containing protein</fullName>
    </recommendedName>
</protein>
<evidence type="ECO:0000313" key="1">
    <source>
        <dbReference type="EMBL" id="KAK8883331.1"/>
    </source>
</evidence>
<keyword evidence="2" id="KW-1185">Reference proteome</keyword>
<accession>A0ABR2JWT0</accession>
<name>A0ABR2JWT0_9EUKA</name>
<reference evidence="1 2" key="1">
    <citation type="submission" date="2024-04" db="EMBL/GenBank/DDBJ databases">
        <title>Tritrichomonas musculus Genome.</title>
        <authorList>
            <person name="Alves-Ferreira E."/>
            <person name="Grigg M."/>
            <person name="Lorenzi H."/>
            <person name="Galac M."/>
        </authorList>
    </citation>
    <scope>NUCLEOTIDE SEQUENCE [LARGE SCALE GENOMIC DNA]</scope>
    <source>
        <strain evidence="1 2">EAF2021</strain>
    </source>
</reference>
<organism evidence="1 2">
    <name type="scientific">Tritrichomonas musculus</name>
    <dbReference type="NCBI Taxonomy" id="1915356"/>
    <lineage>
        <taxon>Eukaryota</taxon>
        <taxon>Metamonada</taxon>
        <taxon>Parabasalia</taxon>
        <taxon>Tritrichomonadida</taxon>
        <taxon>Tritrichomonadidae</taxon>
        <taxon>Tritrichomonas</taxon>
    </lineage>
</organism>
<comment type="caution">
    <text evidence="1">The sequence shown here is derived from an EMBL/GenBank/DDBJ whole genome shotgun (WGS) entry which is preliminary data.</text>
</comment>
<evidence type="ECO:0008006" key="3">
    <source>
        <dbReference type="Google" id="ProtNLM"/>
    </source>
</evidence>
<dbReference type="Proteomes" id="UP001470230">
    <property type="component" value="Unassembled WGS sequence"/>
</dbReference>
<gene>
    <name evidence="1" type="ORF">M9Y10_045981</name>
</gene>
<sequence>MKLFFQIPEPSFLSPSFYLFLIQCSKLARSAIYTVGDILLILAEDLLIFFETTFSSSSSFSFGLFEPETISPSSSFSLFDDDCDSADNNFLEFFGPQRGGNKFMNKYTARDIRNIIKKSAIGQRLEKVGFADWYVELDLTDSFNHYLYIRSKRYTEKDQYIGFLIVRIDQRLRLKISSHSAKSIQFIENNIDISSLDLLNIQWLSLQNPGALFSSKRPRLPGQKFPGSGIGRAVFIVIRRLCIINHRDGIMNVPEHFHNAVFYEGFTFLDPVNQGYFEKMKYDLTDDIQKNGLASVSWAIGIGALRLGGEPFKWNPGEQIFPLSRKTFTYFNSHDFTEIVDNVIKTCPKFEIDWESTVLLTNQKKL</sequence>